<evidence type="ECO:0000313" key="3">
    <source>
        <dbReference type="EMBL" id="AWP18812.1"/>
    </source>
</evidence>
<dbReference type="InterPro" id="IPR027417">
    <property type="entry name" value="P-loop_NTPase"/>
</dbReference>
<feature type="region of interest" description="Disordered" evidence="1">
    <location>
        <begin position="409"/>
        <end position="568"/>
    </location>
</feature>
<feature type="region of interest" description="Disordered" evidence="1">
    <location>
        <begin position="1145"/>
        <end position="1223"/>
    </location>
</feature>
<organism evidence="3 4">
    <name type="scientific">Scophthalmus maximus</name>
    <name type="common">Turbot</name>
    <name type="synonym">Psetta maxima</name>
    <dbReference type="NCBI Taxonomy" id="52904"/>
    <lineage>
        <taxon>Eukaryota</taxon>
        <taxon>Metazoa</taxon>
        <taxon>Chordata</taxon>
        <taxon>Craniata</taxon>
        <taxon>Vertebrata</taxon>
        <taxon>Euteleostomi</taxon>
        <taxon>Actinopterygii</taxon>
        <taxon>Neopterygii</taxon>
        <taxon>Teleostei</taxon>
        <taxon>Neoteleostei</taxon>
        <taxon>Acanthomorphata</taxon>
        <taxon>Carangaria</taxon>
        <taxon>Pleuronectiformes</taxon>
        <taxon>Pleuronectoidei</taxon>
        <taxon>Scophthalmidae</taxon>
        <taxon>Scophthalmus</taxon>
    </lineage>
</organism>
<feature type="region of interest" description="Disordered" evidence="1">
    <location>
        <begin position="1563"/>
        <end position="1582"/>
    </location>
</feature>
<dbReference type="Proteomes" id="UP000246464">
    <property type="component" value="Chromosome 19"/>
</dbReference>
<feature type="compositionally biased region" description="Basic and acidic residues" evidence="1">
    <location>
        <begin position="235"/>
        <end position="244"/>
    </location>
</feature>
<feature type="compositionally biased region" description="Polar residues" evidence="1">
    <location>
        <begin position="529"/>
        <end position="538"/>
    </location>
</feature>
<feature type="region of interest" description="Disordered" evidence="1">
    <location>
        <begin position="42"/>
        <end position="104"/>
    </location>
</feature>
<feature type="region of interest" description="Disordered" evidence="1">
    <location>
        <begin position="1507"/>
        <end position="1547"/>
    </location>
</feature>
<sequence length="1792" mass="197924">MAGVVAMASVIEDFDTQPCKKSRKDGGSPVVKTITNYFSPVAKPLEKPFSPPRANNIMDYFARRPLSAKEKSSPSEQSKENCQTSQSAEKHTSPEAAAKQPCQKRGRKAIKVARKLVEAETVSFPGDLSCLIVDEPQQSKDSAAEVTSSCAVLGSDTTALLAQLSAEASFTAGISERSVSVHQTEKDERDENGSKCGNNVELKPELKSIPSSPLVPLREMAKQSKTVARNSRKRPQQEAKQPELEEKEAETSVCDVNMVINEDQALPSSNSTVRISFEEFVRSQSQDEDEEEMDNDQLRNVASGEPILQVSPRTVTIQAEVHAVSPKQEAVKAGGKLASIFNKRKGGLSPAEVVSSPQTQAEHQLPSTLLTLRRKSNVVLQEEDLELAVLESESTPKCSVVERKQFMAAFKQPSQDGSKTKPGKSQGKKQPEEKNLDAEDKVAEEESTIPLSVEQIPDVSHENNVAKKKSARKNKKKAKKENEALTTSLAPPPVEEAVAMNVDDDEKIEEPVLPAVRRSRREAVVRQATETTAATPIRTNRKQNESKEADGALSDCPAQMSTPKTRKSKHGVFVAEMVCPLESKESPIRIKFTRIHRNVSTSKAESGSGINTSGTIKKSNESKKRKQAKKLVEKAKVIQQSKKTAHEEKGTVRRSSRNEASNKKSYCENEDSVICLEDETAAAQTAPGKNKTQKPLRSLHEVLGKATAAGKENKAVAGCKVASLGPEKSARKVSAVVSIFDESSREGSENSQDDEQFRARREFLKSGLPDSFRKQIAKTAATKEAYSLSCSSFQPVIHVKQPPNDCPLWTLLWPESPLLCQLKEIWCKTSSFSSVGGSFSLKTEPARRAVCQRGSGWRPEISESVRQLLIEEVSTSNPSFPVQMFISRFLKRCTDHQQHCTASETAAPVGGKRKRMDDENAVKVAKKQRGNHLEESISMPEPEPTKRGGRTRRAQRSKLEMEVQEKAAPILCEDDAVIVLDDVLLGDDTVEKDLVKEDVLWTEKYQPQHSSEIIGNTASVRRLHSWLKEWKLRADREERKKQKDKKQEEGSNDSDWDCGEDDSKDAEDMLCNTMLITGPTGVGKTAAVYACAQELGFKVFEVNASSQRSGRLILSQLREATQSHQVDSQGVNAYKPTYFNSYGTSGSAGTIRPGSSPRKFNSPRRVFSSPRKHPQSPRGAKKGALAPTSLANFFKMGRPTNKEPQNTKKNEQTAASKKVTKAKNEVANKHKDLAVKSPTAATAKENSDEQSKKTATSLILFEEVDVIFDEDSGFLAAIKTFMMTTKRPVILTTSDPAFSTMFDGNFEEIHFKTPSMINVGSYLQLLCLAEGVRTDLSNISSLLRLNGCDVRQSLLQLQFWTRSAGGRRTTRSLTHTDKNEMSVCAETAPAALPPCDTGCTESRLGLLNVEPERDIWELLRSQSLEEAVCWEILIGSRRRGVDLLYSNMETLLPLPLTQFTASIAKPDKTVPEPQDDSSVGPKEQPLSTCLQSDTLPAHARLLHVAESGDCSDDGSPVKVSKRMKKNKRRHRLPGQDGVHSDSDSEDGFQSLCKLQAAPQAKEVGKERLVSEKRKRKPLTPEERIKSVPVSQCLDSIAEFLDNMSYMDSSLLVHPEQGDIHRRISPVGAAVKDGMTDESRVETDRGSWSRAECVLEMQAAVEALSFRKCRGSVAEAWDKAQQLEGELGQEAKEELTLPVASHREEYSFCQDGSCQPQLPRREVMERLMLRGVVGTLGNRAAAALDYLPVLRTICRSEQLKEKGKVKRRFLHYLDAIHLGLEKNTLQFLAENFP</sequence>
<proteinExistence type="predicted"/>
<dbReference type="SMART" id="SM00382">
    <property type="entry name" value="AAA"/>
    <property type="match status" value="1"/>
</dbReference>
<dbReference type="STRING" id="52904.ENSSMAP00000019912"/>
<dbReference type="GO" id="GO:0005524">
    <property type="term" value="F:ATP binding"/>
    <property type="evidence" value="ECO:0007669"/>
    <property type="project" value="InterPro"/>
</dbReference>
<dbReference type="Gene3D" id="3.40.50.300">
    <property type="entry name" value="P-loop containing nucleotide triphosphate hydrolases"/>
    <property type="match status" value="2"/>
</dbReference>
<evidence type="ECO:0000259" key="2">
    <source>
        <dbReference type="SMART" id="SM00382"/>
    </source>
</evidence>
<dbReference type="PANTHER" id="PTHR23389:SF21">
    <property type="entry name" value="ATPASE FAMILY AAA DOMAIN-CONTAINING PROTEIN 5"/>
    <property type="match status" value="1"/>
</dbReference>
<feature type="compositionally biased region" description="Basic residues" evidence="1">
    <location>
        <begin position="1170"/>
        <end position="1181"/>
    </location>
</feature>
<feature type="region of interest" description="Disordered" evidence="1">
    <location>
        <begin position="1466"/>
        <end position="1487"/>
    </location>
</feature>
<feature type="domain" description="AAA+ ATPase" evidence="2">
    <location>
        <begin position="1070"/>
        <end position="1321"/>
    </location>
</feature>
<evidence type="ECO:0000256" key="1">
    <source>
        <dbReference type="SAM" id="MobiDB-lite"/>
    </source>
</evidence>
<dbReference type="EMBL" id="CP026261">
    <property type="protein sequence ID" value="AWP18812.1"/>
    <property type="molecule type" value="Genomic_DNA"/>
</dbReference>
<feature type="region of interest" description="Disordered" evidence="1">
    <location>
        <begin position="177"/>
        <end position="251"/>
    </location>
</feature>
<feature type="compositionally biased region" description="Basic and acidic residues" evidence="1">
    <location>
        <begin position="67"/>
        <end position="79"/>
    </location>
</feature>
<dbReference type="InterPro" id="IPR003593">
    <property type="entry name" value="AAA+_ATPase"/>
</dbReference>
<feature type="region of interest" description="Disordered" evidence="1">
    <location>
        <begin position="1037"/>
        <end position="1061"/>
    </location>
</feature>
<dbReference type="GO" id="GO:0016887">
    <property type="term" value="F:ATP hydrolysis activity"/>
    <property type="evidence" value="ECO:0007669"/>
    <property type="project" value="InterPro"/>
</dbReference>
<dbReference type="GO" id="GO:0061860">
    <property type="term" value="F:DNA clamp unloader activity"/>
    <property type="evidence" value="ECO:0007669"/>
    <property type="project" value="TreeGrafter"/>
</dbReference>
<dbReference type="GO" id="GO:0005634">
    <property type="term" value="C:nucleus"/>
    <property type="evidence" value="ECO:0007669"/>
    <property type="project" value="TreeGrafter"/>
</dbReference>
<dbReference type="OMA" id="KSPKKMY"/>
<dbReference type="InterPro" id="IPR003959">
    <property type="entry name" value="ATPase_AAA_core"/>
</dbReference>
<feature type="compositionally biased region" description="Basic and acidic residues" evidence="1">
    <location>
        <begin position="1037"/>
        <end position="1049"/>
    </location>
</feature>
<accession>A0A2U9CWE0</accession>
<feature type="compositionally biased region" description="Acidic residues" evidence="1">
    <location>
        <begin position="1050"/>
        <end position="1061"/>
    </location>
</feature>
<dbReference type="PANTHER" id="PTHR23389">
    <property type="entry name" value="CHROMOSOME TRANSMISSION FIDELITY FACTOR 18"/>
    <property type="match status" value="1"/>
</dbReference>
<reference evidence="3 4" key="1">
    <citation type="submission" date="2017-12" db="EMBL/GenBank/DDBJ databases">
        <title>Integrating genomic resources of turbot (Scophthalmus maximus) in depth evaluation of genetic and physical mapping variation across individuals.</title>
        <authorList>
            <person name="Martinez P."/>
        </authorList>
    </citation>
    <scope>NUCLEOTIDE SEQUENCE [LARGE SCALE GENOMIC DNA]</scope>
</reference>
<feature type="compositionally biased region" description="Basic residues" evidence="1">
    <location>
        <begin position="947"/>
        <end position="956"/>
    </location>
</feature>
<dbReference type="SUPFAM" id="SSF52540">
    <property type="entry name" value="P-loop containing nucleoside triphosphate hydrolases"/>
    <property type="match status" value="1"/>
</dbReference>
<feature type="compositionally biased region" description="Basic and acidic residues" evidence="1">
    <location>
        <begin position="644"/>
        <end position="664"/>
    </location>
</feature>
<feature type="compositionally biased region" description="Basic residues" evidence="1">
    <location>
        <begin position="1519"/>
        <end position="1532"/>
    </location>
</feature>
<feature type="compositionally biased region" description="Polar residues" evidence="1">
    <location>
        <begin position="599"/>
        <end position="617"/>
    </location>
</feature>
<dbReference type="Pfam" id="PF00004">
    <property type="entry name" value="AAA"/>
    <property type="match status" value="1"/>
</dbReference>
<keyword evidence="4" id="KW-1185">Reference proteome</keyword>
<feature type="compositionally biased region" description="Basic and acidic residues" evidence="1">
    <location>
        <begin position="183"/>
        <end position="193"/>
    </location>
</feature>
<feature type="region of interest" description="Disordered" evidence="1">
    <location>
        <begin position="599"/>
        <end position="664"/>
    </location>
</feature>
<dbReference type="CDD" id="cd00009">
    <property type="entry name" value="AAA"/>
    <property type="match status" value="1"/>
</dbReference>
<protein>
    <submittedName>
        <fullName evidence="3">Putative ATPase family AAA domain-containing protein 5-like isoform 3</fullName>
    </submittedName>
</protein>
<gene>
    <name evidence="3" type="ORF">SMAX5B_020871</name>
</gene>
<feature type="compositionally biased region" description="Basic and acidic residues" evidence="1">
    <location>
        <begin position="429"/>
        <end position="441"/>
    </location>
</feature>
<dbReference type="GO" id="GO:0003677">
    <property type="term" value="F:DNA binding"/>
    <property type="evidence" value="ECO:0007669"/>
    <property type="project" value="TreeGrafter"/>
</dbReference>
<name>A0A2U9CWE0_SCOMX</name>
<feature type="compositionally biased region" description="Basic residues" evidence="1">
    <location>
        <begin position="466"/>
        <end position="479"/>
    </location>
</feature>
<feature type="region of interest" description="Disordered" evidence="1">
    <location>
        <begin position="927"/>
        <end position="957"/>
    </location>
</feature>
<evidence type="ECO:0000313" key="4">
    <source>
        <dbReference type="Proteomes" id="UP000246464"/>
    </source>
</evidence>